<keyword evidence="15" id="KW-1185">Reference proteome</keyword>
<evidence type="ECO:0000256" key="10">
    <source>
        <dbReference type="ARBA" id="ARBA00023268"/>
    </source>
</evidence>
<dbReference type="EC" id="1.5.1.5" evidence="11"/>
<evidence type="ECO:0000256" key="9">
    <source>
        <dbReference type="ARBA" id="ARBA00023167"/>
    </source>
</evidence>
<dbReference type="GO" id="GO:0005829">
    <property type="term" value="C:cytosol"/>
    <property type="evidence" value="ECO:0007669"/>
    <property type="project" value="TreeGrafter"/>
</dbReference>
<dbReference type="EC" id="3.5.4.9" evidence="11"/>
<keyword evidence="7 11" id="KW-0560">Oxidoreductase</keyword>
<dbReference type="InterPro" id="IPR046346">
    <property type="entry name" value="Aminoacid_DH-like_N_sf"/>
</dbReference>
<dbReference type="InterPro" id="IPR000672">
    <property type="entry name" value="THF_DH/CycHdrlase"/>
</dbReference>
<dbReference type="InterPro" id="IPR036291">
    <property type="entry name" value="NAD(P)-bd_dom_sf"/>
</dbReference>
<evidence type="ECO:0000256" key="6">
    <source>
        <dbReference type="ARBA" id="ARBA00022857"/>
    </source>
</evidence>
<keyword evidence="9 11" id="KW-0486">Methionine biosynthesis</keyword>
<name>A0A1G9ZH59_9FIRM</name>
<sequence length="280" mass="30243">MQELRGINVANAINEKILEDVKGLKGAIPHLAIIRVGERPDDMSYERGATKKMDKLGFRVTSFVYPNEITNEEFQKEFDKINEDEDIDGILLLRPLPKHLDEKAIENKINQMKDLDGISPANLAKVFAGDDTGMAPCTAEAVVEMLDFAGVDLKGKKVTIIGRSLVIGKPVAMLLLKKNATITMTHTKTVDMPKTCRDAEVLVAAAGVARMVDESYVGDGAVVIDVGINVDSEGNLCGDVDFDKVKEKASILTPVPGGVGSVTTSVLAKHLLKGAFLRRG</sequence>
<dbReference type="PRINTS" id="PR00085">
    <property type="entry name" value="THFDHDRGNASE"/>
</dbReference>
<feature type="binding site" evidence="11">
    <location>
        <begin position="162"/>
        <end position="164"/>
    </location>
    <ligand>
        <name>NADP(+)</name>
        <dbReference type="ChEBI" id="CHEBI:58349"/>
    </ligand>
</feature>
<dbReference type="EMBL" id="FNHZ01000008">
    <property type="protein sequence ID" value="SDN20659.1"/>
    <property type="molecule type" value="Genomic_DNA"/>
</dbReference>
<dbReference type="GO" id="GO:0004477">
    <property type="term" value="F:methenyltetrahydrofolate cyclohydrolase activity"/>
    <property type="evidence" value="ECO:0007669"/>
    <property type="project" value="UniProtKB-UniRule"/>
</dbReference>
<dbReference type="SUPFAM" id="SSF51735">
    <property type="entry name" value="NAD(P)-binding Rossmann-fold domains"/>
    <property type="match status" value="1"/>
</dbReference>
<evidence type="ECO:0000256" key="11">
    <source>
        <dbReference type="HAMAP-Rule" id="MF_01576"/>
    </source>
</evidence>
<comment type="caution">
    <text evidence="11">Lacks conserved residue(s) required for the propagation of feature annotation.</text>
</comment>
<evidence type="ECO:0000259" key="13">
    <source>
        <dbReference type="Pfam" id="PF02882"/>
    </source>
</evidence>
<dbReference type="PANTHER" id="PTHR48099">
    <property type="entry name" value="C-1-TETRAHYDROFOLATE SYNTHASE, CYTOPLASMIC-RELATED"/>
    <property type="match status" value="1"/>
</dbReference>
<dbReference type="AlphaFoldDB" id="A0A1G9ZH59"/>
<evidence type="ECO:0000259" key="12">
    <source>
        <dbReference type="Pfam" id="PF00763"/>
    </source>
</evidence>
<comment type="subunit">
    <text evidence="11">Homodimer.</text>
</comment>
<dbReference type="UniPathway" id="UPA00193"/>
<evidence type="ECO:0000256" key="2">
    <source>
        <dbReference type="ARBA" id="ARBA00022563"/>
    </source>
</evidence>
<evidence type="ECO:0000256" key="3">
    <source>
        <dbReference type="ARBA" id="ARBA00022605"/>
    </source>
</evidence>
<dbReference type="Gene3D" id="3.40.50.720">
    <property type="entry name" value="NAD(P)-binding Rossmann-like Domain"/>
    <property type="match status" value="1"/>
</dbReference>
<keyword evidence="8 11" id="KW-0368">Histidine biosynthesis</keyword>
<keyword evidence="10 11" id="KW-0511">Multifunctional enzyme</keyword>
<evidence type="ECO:0000256" key="5">
    <source>
        <dbReference type="ARBA" id="ARBA00022801"/>
    </source>
</evidence>
<dbReference type="CDD" id="cd01080">
    <property type="entry name" value="NAD_bind_m-THF_DH_Cyclohyd"/>
    <property type="match status" value="1"/>
</dbReference>
<dbReference type="GO" id="GO:0006164">
    <property type="term" value="P:purine nucleotide biosynthetic process"/>
    <property type="evidence" value="ECO:0007669"/>
    <property type="project" value="UniProtKB-KW"/>
</dbReference>
<proteinExistence type="inferred from homology"/>
<feature type="domain" description="Tetrahydrofolate dehydrogenase/cyclohydrolase NAD(P)-binding" evidence="13">
    <location>
        <begin position="136"/>
        <end position="274"/>
    </location>
</feature>
<gene>
    <name evidence="11" type="primary">folD</name>
    <name evidence="14" type="ORF">SAMN05216544_2144</name>
</gene>
<dbReference type="PANTHER" id="PTHR48099:SF5">
    <property type="entry name" value="C-1-TETRAHYDROFOLATE SYNTHASE, CYTOPLASMIC"/>
    <property type="match status" value="1"/>
</dbReference>
<dbReference type="GO" id="GO:0004488">
    <property type="term" value="F:methylenetetrahydrofolate dehydrogenase (NADP+) activity"/>
    <property type="evidence" value="ECO:0007669"/>
    <property type="project" value="UniProtKB-UniRule"/>
</dbReference>
<accession>A0A1G9ZH59</accession>
<organism evidence="14 15">
    <name type="scientific">Lachnospira pectinoschiza</name>
    <dbReference type="NCBI Taxonomy" id="28052"/>
    <lineage>
        <taxon>Bacteria</taxon>
        <taxon>Bacillati</taxon>
        <taxon>Bacillota</taxon>
        <taxon>Clostridia</taxon>
        <taxon>Lachnospirales</taxon>
        <taxon>Lachnospiraceae</taxon>
        <taxon>Lachnospira</taxon>
    </lineage>
</organism>
<comment type="function">
    <text evidence="11">Catalyzes the oxidation of 5,10-methylenetetrahydrofolate to 5,10-methenyltetrahydrofolate and then the hydrolysis of 5,10-methenyltetrahydrofolate to 10-formyltetrahydrofolate.</text>
</comment>
<dbReference type="HAMAP" id="MF_01576">
    <property type="entry name" value="THF_DHG_CYH"/>
    <property type="match status" value="1"/>
</dbReference>
<dbReference type="GO" id="GO:0000105">
    <property type="term" value="P:L-histidine biosynthetic process"/>
    <property type="evidence" value="ECO:0007669"/>
    <property type="project" value="UniProtKB-KW"/>
</dbReference>
<dbReference type="Pfam" id="PF00763">
    <property type="entry name" value="THF_DHG_CYH"/>
    <property type="match status" value="1"/>
</dbReference>
<protein>
    <recommendedName>
        <fullName evidence="11">Bifunctional protein FolD</fullName>
    </recommendedName>
    <domain>
        <recommendedName>
            <fullName evidence="11">Methylenetetrahydrofolate dehydrogenase</fullName>
            <ecNumber evidence="11">1.5.1.5</ecNumber>
        </recommendedName>
    </domain>
    <domain>
        <recommendedName>
            <fullName evidence="11">Methenyltetrahydrofolate cyclohydrolase</fullName>
            <ecNumber evidence="11">3.5.4.9</ecNumber>
        </recommendedName>
    </domain>
</protein>
<comment type="catalytic activity">
    <reaction evidence="11">
        <text>(6R)-5,10-methylene-5,6,7,8-tetrahydrofolate + NADP(+) = (6R)-5,10-methenyltetrahydrofolate + NADPH</text>
        <dbReference type="Rhea" id="RHEA:22812"/>
        <dbReference type="ChEBI" id="CHEBI:15636"/>
        <dbReference type="ChEBI" id="CHEBI:57455"/>
        <dbReference type="ChEBI" id="CHEBI:57783"/>
        <dbReference type="ChEBI" id="CHEBI:58349"/>
        <dbReference type="EC" id="1.5.1.5"/>
    </reaction>
</comment>
<dbReference type="FunFam" id="3.40.50.720:FF:000094">
    <property type="entry name" value="Bifunctional protein FolD"/>
    <property type="match status" value="1"/>
</dbReference>
<evidence type="ECO:0000256" key="1">
    <source>
        <dbReference type="ARBA" id="ARBA00004777"/>
    </source>
</evidence>
<evidence type="ECO:0000256" key="7">
    <source>
        <dbReference type="ARBA" id="ARBA00023002"/>
    </source>
</evidence>
<dbReference type="Pfam" id="PF02882">
    <property type="entry name" value="THF_DHG_CYH_C"/>
    <property type="match status" value="1"/>
</dbReference>
<dbReference type="Proteomes" id="UP000187651">
    <property type="component" value="Unassembled WGS sequence"/>
</dbReference>
<dbReference type="InterPro" id="IPR020630">
    <property type="entry name" value="THF_DH/CycHdrlase_cat_dom"/>
</dbReference>
<keyword evidence="2 11" id="KW-0554">One-carbon metabolism</keyword>
<comment type="similarity">
    <text evidence="11">Belongs to the tetrahydrofolate dehydrogenase/cyclohydrolase family.</text>
</comment>
<feature type="binding site" evidence="11">
    <location>
        <position position="228"/>
    </location>
    <ligand>
        <name>NADP(+)</name>
        <dbReference type="ChEBI" id="CHEBI:58349"/>
    </ligand>
</feature>
<dbReference type="OrthoDB" id="9803580at2"/>
<keyword evidence="5 11" id="KW-0378">Hydrolase</keyword>
<dbReference type="Gene3D" id="3.40.50.10860">
    <property type="entry name" value="Leucine Dehydrogenase, chain A, domain 1"/>
    <property type="match status" value="1"/>
</dbReference>
<evidence type="ECO:0000256" key="4">
    <source>
        <dbReference type="ARBA" id="ARBA00022755"/>
    </source>
</evidence>
<evidence type="ECO:0000313" key="14">
    <source>
        <dbReference type="EMBL" id="SDN20659.1"/>
    </source>
</evidence>
<keyword evidence="3 11" id="KW-0028">Amino-acid biosynthesis</keyword>
<keyword evidence="4 11" id="KW-0658">Purine biosynthesis</keyword>
<dbReference type="GO" id="GO:0009086">
    <property type="term" value="P:methionine biosynthetic process"/>
    <property type="evidence" value="ECO:0007669"/>
    <property type="project" value="UniProtKB-KW"/>
</dbReference>
<dbReference type="SUPFAM" id="SSF53223">
    <property type="entry name" value="Aminoacid dehydrogenase-like, N-terminal domain"/>
    <property type="match status" value="1"/>
</dbReference>
<keyword evidence="6 11" id="KW-0521">NADP</keyword>
<dbReference type="RefSeq" id="WP_074522124.1">
    <property type="nucleotide sequence ID" value="NZ_FNHZ01000008.1"/>
</dbReference>
<comment type="catalytic activity">
    <reaction evidence="11">
        <text>(6R)-5,10-methenyltetrahydrofolate + H2O = (6R)-10-formyltetrahydrofolate + H(+)</text>
        <dbReference type="Rhea" id="RHEA:23700"/>
        <dbReference type="ChEBI" id="CHEBI:15377"/>
        <dbReference type="ChEBI" id="CHEBI:15378"/>
        <dbReference type="ChEBI" id="CHEBI:57455"/>
        <dbReference type="ChEBI" id="CHEBI:195366"/>
        <dbReference type="EC" id="3.5.4.9"/>
    </reaction>
</comment>
<comment type="pathway">
    <text evidence="1 11">One-carbon metabolism; tetrahydrofolate interconversion.</text>
</comment>
<dbReference type="InterPro" id="IPR020631">
    <property type="entry name" value="THF_DH/CycHdrlase_NAD-bd_dom"/>
</dbReference>
<evidence type="ECO:0000256" key="8">
    <source>
        <dbReference type="ARBA" id="ARBA00023102"/>
    </source>
</evidence>
<dbReference type="GO" id="GO:0035999">
    <property type="term" value="P:tetrahydrofolate interconversion"/>
    <property type="evidence" value="ECO:0007669"/>
    <property type="project" value="UniProtKB-UniRule"/>
</dbReference>
<feature type="domain" description="Tetrahydrofolate dehydrogenase/cyclohydrolase catalytic" evidence="12">
    <location>
        <begin position="4"/>
        <end position="116"/>
    </location>
</feature>
<evidence type="ECO:0000313" key="15">
    <source>
        <dbReference type="Proteomes" id="UP000187651"/>
    </source>
</evidence>
<reference evidence="15" key="1">
    <citation type="submission" date="2016-10" db="EMBL/GenBank/DDBJ databases">
        <authorList>
            <person name="Varghese N."/>
            <person name="Submissions S."/>
        </authorList>
    </citation>
    <scope>NUCLEOTIDE SEQUENCE [LARGE SCALE GENOMIC DNA]</scope>
    <source>
        <strain evidence="15">M83</strain>
    </source>
</reference>